<gene>
    <name evidence="9" type="ORF">H9824_11080</name>
</gene>
<feature type="transmembrane region" description="Helical" evidence="7">
    <location>
        <begin position="149"/>
        <end position="169"/>
    </location>
</feature>
<dbReference type="GO" id="GO:0006508">
    <property type="term" value="P:proteolysis"/>
    <property type="evidence" value="ECO:0007669"/>
    <property type="project" value="UniProtKB-KW"/>
</dbReference>
<keyword evidence="4" id="KW-0378">Hydrolase</keyword>
<organism evidence="9 10">
    <name type="scientific">Candidatus Bacteroides pullicola</name>
    <dbReference type="NCBI Taxonomy" id="2838475"/>
    <lineage>
        <taxon>Bacteria</taxon>
        <taxon>Pseudomonadati</taxon>
        <taxon>Bacteroidota</taxon>
        <taxon>Bacteroidia</taxon>
        <taxon>Bacteroidales</taxon>
        <taxon>Bacteroidaceae</taxon>
        <taxon>Bacteroides</taxon>
    </lineage>
</organism>
<dbReference type="Gene3D" id="1.20.1540.10">
    <property type="entry name" value="Rhomboid-like"/>
    <property type="match status" value="1"/>
</dbReference>
<evidence type="ECO:0000313" key="10">
    <source>
        <dbReference type="Proteomes" id="UP000886851"/>
    </source>
</evidence>
<evidence type="ECO:0000259" key="8">
    <source>
        <dbReference type="Pfam" id="PF01694"/>
    </source>
</evidence>
<keyword evidence="5 7" id="KW-1133">Transmembrane helix</keyword>
<feature type="transmembrane region" description="Helical" evidence="7">
    <location>
        <begin position="12"/>
        <end position="30"/>
    </location>
</feature>
<evidence type="ECO:0000313" key="9">
    <source>
        <dbReference type="EMBL" id="HIY89228.1"/>
    </source>
</evidence>
<accession>A0A9D2CLN2</accession>
<dbReference type="EMBL" id="DXCV01000076">
    <property type="protein sequence ID" value="HIY89228.1"/>
    <property type="molecule type" value="Genomic_DNA"/>
</dbReference>
<dbReference type="AlphaFoldDB" id="A0A9D2CLN2"/>
<dbReference type="PANTHER" id="PTHR43731">
    <property type="entry name" value="RHOMBOID PROTEASE"/>
    <property type="match status" value="1"/>
</dbReference>
<evidence type="ECO:0000256" key="5">
    <source>
        <dbReference type="ARBA" id="ARBA00022989"/>
    </source>
</evidence>
<comment type="subcellular location">
    <subcellularLocation>
        <location evidence="1">Membrane</location>
        <topology evidence="1">Multi-pass membrane protein</topology>
    </subcellularLocation>
</comment>
<feature type="transmembrane region" description="Helical" evidence="7">
    <location>
        <begin position="87"/>
        <end position="111"/>
    </location>
</feature>
<feature type="transmembrane region" description="Helical" evidence="7">
    <location>
        <begin position="213"/>
        <end position="232"/>
    </location>
</feature>
<dbReference type="Proteomes" id="UP000886851">
    <property type="component" value="Unassembled WGS sequence"/>
</dbReference>
<evidence type="ECO:0000256" key="2">
    <source>
        <dbReference type="ARBA" id="ARBA00009045"/>
    </source>
</evidence>
<comment type="similarity">
    <text evidence="2">Belongs to the peptidase S54 family.</text>
</comment>
<evidence type="ECO:0000256" key="7">
    <source>
        <dbReference type="SAM" id="Phobius"/>
    </source>
</evidence>
<name>A0A9D2CLN2_9BACE</name>
<feature type="domain" description="Peptidase S54 rhomboid" evidence="8">
    <location>
        <begin position="49"/>
        <end position="231"/>
    </location>
</feature>
<dbReference type="InterPro" id="IPR022764">
    <property type="entry name" value="Peptidase_S54_rhomboid_dom"/>
</dbReference>
<reference evidence="9" key="2">
    <citation type="submission" date="2021-04" db="EMBL/GenBank/DDBJ databases">
        <authorList>
            <person name="Gilroy R."/>
        </authorList>
    </citation>
    <scope>NUCLEOTIDE SEQUENCE</scope>
    <source>
        <strain evidence="9">Gambia2-208</strain>
    </source>
</reference>
<keyword evidence="3 7" id="KW-0812">Transmembrane</keyword>
<evidence type="ECO:0000256" key="4">
    <source>
        <dbReference type="ARBA" id="ARBA00022801"/>
    </source>
</evidence>
<dbReference type="GO" id="GO:0016020">
    <property type="term" value="C:membrane"/>
    <property type="evidence" value="ECO:0007669"/>
    <property type="project" value="UniProtKB-SubCell"/>
</dbReference>
<keyword evidence="9" id="KW-0645">Protease</keyword>
<feature type="transmembrane region" description="Helical" evidence="7">
    <location>
        <begin position="50"/>
        <end position="75"/>
    </location>
</feature>
<dbReference type="InterPro" id="IPR035952">
    <property type="entry name" value="Rhomboid-like_sf"/>
</dbReference>
<sequence>MNPLPTVTKNLLIINVLMFLAALVAERYGFDLGDYLGLHFILSDRFNAAQLFTYMFMHGGFLHVFFNMFAVWMFGRILEQVWGPKRFLTYYLVCGIGAGLIQEAVTGIHYYTLQAGLSPEAVEAVMDQGAQALRNYQNFVDPTMATLNLVLNSSTVGASGAVYGILLAFGMLFPNERMFIFPLPFPIKAKWFVIGYAVIELYAGLANNPADNVAHFAHLGGMIFGFFLIMYWKKNNRGNGYYYN</sequence>
<dbReference type="PANTHER" id="PTHR43731:SF14">
    <property type="entry name" value="PRESENILIN-ASSOCIATED RHOMBOID-LIKE PROTEIN, MITOCHONDRIAL"/>
    <property type="match status" value="1"/>
</dbReference>
<keyword evidence="6 7" id="KW-0472">Membrane</keyword>
<evidence type="ECO:0000256" key="1">
    <source>
        <dbReference type="ARBA" id="ARBA00004141"/>
    </source>
</evidence>
<evidence type="ECO:0000256" key="6">
    <source>
        <dbReference type="ARBA" id="ARBA00023136"/>
    </source>
</evidence>
<reference evidence="9" key="1">
    <citation type="journal article" date="2021" name="PeerJ">
        <title>Extensive microbial diversity within the chicken gut microbiome revealed by metagenomics and culture.</title>
        <authorList>
            <person name="Gilroy R."/>
            <person name="Ravi A."/>
            <person name="Getino M."/>
            <person name="Pursley I."/>
            <person name="Horton D.L."/>
            <person name="Alikhan N.F."/>
            <person name="Baker D."/>
            <person name="Gharbi K."/>
            <person name="Hall N."/>
            <person name="Watson M."/>
            <person name="Adriaenssens E.M."/>
            <person name="Foster-Nyarko E."/>
            <person name="Jarju S."/>
            <person name="Secka A."/>
            <person name="Antonio M."/>
            <person name="Oren A."/>
            <person name="Chaudhuri R.R."/>
            <person name="La Ragione R."/>
            <person name="Hildebrand F."/>
            <person name="Pallen M.J."/>
        </authorList>
    </citation>
    <scope>NUCLEOTIDE SEQUENCE</scope>
    <source>
        <strain evidence="9">Gambia2-208</strain>
    </source>
</reference>
<dbReference type="Pfam" id="PF01694">
    <property type="entry name" value="Rhomboid"/>
    <property type="match status" value="1"/>
</dbReference>
<comment type="caution">
    <text evidence="9">The sequence shown here is derived from an EMBL/GenBank/DDBJ whole genome shotgun (WGS) entry which is preliminary data.</text>
</comment>
<proteinExistence type="inferred from homology"/>
<evidence type="ECO:0000256" key="3">
    <source>
        <dbReference type="ARBA" id="ARBA00022692"/>
    </source>
</evidence>
<dbReference type="SUPFAM" id="SSF144091">
    <property type="entry name" value="Rhomboid-like"/>
    <property type="match status" value="1"/>
</dbReference>
<protein>
    <submittedName>
        <fullName evidence="9">Rhomboid family intramembrane serine protease</fullName>
    </submittedName>
</protein>
<dbReference type="GO" id="GO:0004252">
    <property type="term" value="F:serine-type endopeptidase activity"/>
    <property type="evidence" value="ECO:0007669"/>
    <property type="project" value="InterPro"/>
</dbReference>
<dbReference type="InterPro" id="IPR050925">
    <property type="entry name" value="Rhomboid_protease_S54"/>
</dbReference>